<dbReference type="GO" id="GO:0006412">
    <property type="term" value="P:translation"/>
    <property type="evidence" value="ECO:0007669"/>
    <property type="project" value="UniProtKB-UniRule"/>
</dbReference>
<dbReference type="EMBL" id="BRXS01000004">
    <property type="protein sequence ID" value="GLC26166.1"/>
    <property type="molecule type" value="Genomic_DNA"/>
</dbReference>
<protein>
    <recommendedName>
        <fullName evidence="4 5">Large ribosomal subunit protein uL5</fullName>
    </recommendedName>
</protein>
<evidence type="ECO:0000256" key="2">
    <source>
        <dbReference type="ARBA" id="ARBA00022980"/>
    </source>
</evidence>
<dbReference type="GO" id="GO:0003735">
    <property type="term" value="F:structural constituent of ribosome"/>
    <property type="evidence" value="ECO:0007669"/>
    <property type="project" value="InterPro"/>
</dbReference>
<keyword evidence="5" id="KW-0694">RNA-binding</keyword>
<dbReference type="SUPFAM" id="SSF55282">
    <property type="entry name" value="RL5-like"/>
    <property type="match status" value="1"/>
</dbReference>
<evidence type="ECO:0000313" key="9">
    <source>
        <dbReference type="EMBL" id="GLC26166.1"/>
    </source>
</evidence>
<feature type="domain" description="Large ribosomal subunit protein uL5 C-terminal" evidence="8">
    <location>
        <begin position="154"/>
        <end position="247"/>
    </location>
</feature>
<dbReference type="InterPro" id="IPR031309">
    <property type="entry name" value="Ribosomal_uL5_C"/>
</dbReference>
<comment type="caution">
    <text evidence="9">The sequence shown here is derived from an EMBL/GenBank/DDBJ whole genome shotgun (WGS) entry which is preliminary data.</text>
</comment>
<dbReference type="Proteomes" id="UP001161325">
    <property type="component" value="Unassembled WGS sequence"/>
</dbReference>
<evidence type="ECO:0000313" key="10">
    <source>
        <dbReference type="Proteomes" id="UP001161325"/>
    </source>
</evidence>
<evidence type="ECO:0000259" key="8">
    <source>
        <dbReference type="Pfam" id="PF00673"/>
    </source>
</evidence>
<feature type="domain" description="Large ribosomal subunit protein uL5 N-terminal" evidence="7">
    <location>
        <begin position="94"/>
        <end position="150"/>
    </location>
</feature>
<name>A0AA37QC50_9BACT</name>
<dbReference type="NCBIfam" id="NF000585">
    <property type="entry name" value="PRK00010.1"/>
    <property type="match status" value="1"/>
</dbReference>
<keyword evidence="5" id="KW-0699">rRNA-binding</keyword>
<dbReference type="HAMAP" id="MF_01333_B">
    <property type="entry name" value="Ribosomal_uL5_B"/>
    <property type="match status" value="1"/>
</dbReference>
<organism evidence="9 10">
    <name type="scientific">Roseisolibacter agri</name>
    <dbReference type="NCBI Taxonomy" id="2014610"/>
    <lineage>
        <taxon>Bacteria</taxon>
        <taxon>Pseudomonadati</taxon>
        <taxon>Gemmatimonadota</taxon>
        <taxon>Gemmatimonadia</taxon>
        <taxon>Gemmatimonadales</taxon>
        <taxon>Gemmatimonadaceae</taxon>
        <taxon>Roseisolibacter</taxon>
    </lineage>
</organism>
<sequence>MAKDTSKGGKGGKGAPAKGGKGGKGAPGKGGAQKGGPVAKGGKTAKAAGGKSERQSMAPKSHAGAGLPVPAPRLKLYYEQTVRGRLAEQFGLTNPHQIPGLEKIVINCGVGAAIKQPRALDTVVEELALITGQKPVRRKAKKSIANFGLREGQEIGAMVTLRGARMWEFLDRLISVSLPRVRDFRGLGTRSFDGRGNYSMGVKEQMIFPEINYDMVEAVHGMDITFVTTTNKDDQSFALLRELGMPFRGDIKPLVPRPDQMAGQLTEAGAAA</sequence>
<dbReference type="GO" id="GO:0019843">
    <property type="term" value="F:rRNA binding"/>
    <property type="evidence" value="ECO:0007669"/>
    <property type="project" value="UniProtKB-UniRule"/>
</dbReference>
<dbReference type="InterPro" id="IPR002132">
    <property type="entry name" value="Ribosomal_uL5"/>
</dbReference>
<accession>A0AA37QC50</accession>
<comment type="subunit">
    <text evidence="5">Part of the 50S ribosomal subunit; part of the 5S rRNA/L5/L18/L25 subcomplex. Contacts the 5S rRNA and the P site tRNA. Forms a bridge to the 30S subunit in the 70S ribosome.</text>
</comment>
<proteinExistence type="inferred from homology"/>
<dbReference type="InterPro" id="IPR031310">
    <property type="entry name" value="Ribosomal_uL5_N"/>
</dbReference>
<dbReference type="Pfam" id="PF00673">
    <property type="entry name" value="Ribosomal_L5_C"/>
    <property type="match status" value="1"/>
</dbReference>
<keyword evidence="2 5" id="KW-0689">Ribosomal protein</keyword>
<keyword evidence="3 5" id="KW-0687">Ribonucleoprotein</keyword>
<keyword evidence="5" id="KW-0820">tRNA-binding</keyword>
<dbReference type="Gene3D" id="3.30.1440.10">
    <property type="match status" value="1"/>
</dbReference>
<evidence type="ECO:0000256" key="4">
    <source>
        <dbReference type="ARBA" id="ARBA00035245"/>
    </source>
</evidence>
<dbReference type="Pfam" id="PF00281">
    <property type="entry name" value="Ribosomal_L5"/>
    <property type="match status" value="1"/>
</dbReference>
<dbReference type="PANTHER" id="PTHR11994">
    <property type="entry name" value="60S RIBOSOMAL PROTEIN L11-RELATED"/>
    <property type="match status" value="1"/>
</dbReference>
<dbReference type="InterPro" id="IPR022803">
    <property type="entry name" value="Ribosomal_uL5_dom_sf"/>
</dbReference>
<comment type="similarity">
    <text evidence="1 5">Belongs to the universal ribosomal protein uL5 family.</text>
</comment>
<feature type="region of interest" description="Disordered" evidence="6">
    <location>
        <begin position="1"/>
        <end position="69"/>
    </location>
</feature>
<dbReference type="GO" id="GO:0005840">
    <property type="term" value="C:ribosome"/>
    <property type="evidence" value="ECO:0007669"/>
    <property type="project" value="UniProtKB-KW"/>
</dbReference>
<comment type="function">
    <text evidence="5">This is 1 of the proteins that bind and probably mediate the attachment of the 5S RNA into the large ribosomal subunit, where it forms part of the central protuberance. In the 70S ribosome it contacts protein S13 of the 30S subunit (bridge B1b), connecting the 2 subunits; this bridge is implicated in subunit movement. Contacts the P site tRNA; the 5S rRNA and some of its associated proteins might help stabilize positioning of ribosome-bound tRNAs.</text>
</comment>
<dbReference type="GO" id="GO:0000049">
    <property type="term" value="F:tRNA binding"/>
    <property type="evidence" value="ECO:0007669"/>
    <property type="project" value="UniProtKB-UniRule"/>
</dbReference>
<dbReference type="GO" id="GO:1990904">
    <property type="term" value="C:ribonucleoprotein complex"/>
    <property type="evidence" value="ECO:0007669"/>
    <property type="project" value="UniProtKB-KW"/>
</dbReference>
<evidence type="ECO:0000256" key="5">
    <source>
        <dbReference type="HAMAP-Rule" id="MF_01333"/>
    </source>
</evidence>
<reference evidence="9" key="1">
    <citation type="submission" date="2022-08" db="EMBL/GenBank/DDBJ databases">
        <title>Draft genome sequencing of Roseisolibacter agri AW1220.</title>
        <authorList>
            <person name="Tobiishi Y."/>
            <person name="Tonouchi A."/>
        </authorList>
    </citation>
    <scope>NUCLEOTIDE SEQUENCE</scope>
    <source>
        <strain evidence="9">AW1220</strain>
    </source>
</reference>
<dbReference type="InterPro" id="IPR020930">
    <property type="entry name" value="Ribosomal_uL5_bac-type"/>
</dbReference>
<evidence type="ECO:0000256" key="1">
    <source>
        <dbReference type="ARBA" id="ARBA00008553"/>
    </source>
</evidence>
<dbReference type="FunFam" id="3.30.1440.10:FF:000001">
    <property type="entry name" value="50S ribosomal protein L5"/>
    <property type="match status" value="1"/>
</dbReference>
<evidence type="ECO:0000259" key="7">
    <source>
        <dbReference type="Pfam" id="PF00281"/>
    </source>
</evidence>
<evidence type="ECO:0000256" key="6">
    <source>
        <dbReference type="SAM" id="MobiDB-lite"/>
    </source>
</evidence>
<feature type="compositionally biased region" description="Gly residues" evidence="6">
    <location>
        <begin position="8"/>
        <end position="34"/>
    </location>
</feature>
<feature type="compositionally biased region" description="Low complexity" evidence="6">
    <location>
        <begin position="35"/>
        <end position="50"/>
    </location>
</feature>
<keyword evidence="10" id="KW-1185">Reference proteome</keyword>
<dbReference type="AlphaFoldDB" id="A0AA37QC50"/>
<evidence type="ECO:0000256" key="3">
    <source>
        <dbReference type="ARBA" id="ARBA00023274"/>
    </source>
</evidence>
<gene>
    <name evidence="5" type="primary">rplE</name>
    <name evidence="9" type="ORF">rosag_26790</name>
</gene>